<name>A0A087SV53_STEMI</name>
<organism evidence="1 2">
    <name type="scientific">Stegodyphus mimosarum</name>
    <name type="common">African social velvet spider</name>
    <dbReference type="NCBI Taxonomy" id="407821"/>
    <lineage>
        <taxon>Eukaryota</taxon>
        <taxon>Metazoa</taxon>
        <taxon>Ecdysozoa</taxon>
        <taxon>Arthropoda</taxon>
        <taxon>Chelicerata</taxon>
        <taxon>Arachnida</taxon>
        <taxon>Araneae</taxon>
        <taxon>Araneomorphae</taxon>
        <taxon>Entelegynae</taxon>
        <taxon>Eresoidea</taxon>
        <taxon>Eresidae</taxon>
        <taxon>Stegodyphus</taxon>
    </lineage>
</organism>
<dbReference type="Proteomes" id="UP000054359">
    <property type="component" value="Unassembled WGS sequence"/>
</dbReference>
<reference evidence="1 2" key="1">
    <citation type="submission" date="2013-11" db="EMBL/GenBank/DDBJ databases">
        <title>Genome sequencing of Stegodyphus mimosarum.</title>
        <authorList>
            <person name="Bechsgaard J."/>
        </authorList>
    </citation>
    <scope>NUCLEOTIDE SEQUENCE [LARGE SCALE GENOMIC DNA]</scope>
</reference>
<dbReference type="EMBL" id="KK112104">
    <property type="protein sequence ID" value="KFM56742.1"/>
    <property type="molecule type" value="Genomic_DNA"/>
</dbReference>
<dbReference type="AlphaFoldDB" id="A0A087SV53"/>
<sequence length="68" mass="7751">FVRKIASSPVTAEVNIHSKVRQCNLLSFSCNVVNYPFFLTARKQSFLTVMRFAAINAVIGHWFGKLYI</sequence>
<accession>A0A087SV53</accession>
<evidence type="ECO:0000313" key="2">
    <source>
        <dbReference type="Proteomes" id="UP000054359"/>
    </source>
</evidence>
<feature type="non-terminal residue" evidence="1">
    <location>
        <position position="68"/>
    </location>
</feature>
<feature type="non-terminal residue" evidence="1">
    <location>
        <position position="1"/>
    </location>
</feature>
<gene>
    <name evidence="1" type="ORF">X975_17194</name>
</gene>
<keyword evidence="2" id="KW-1185">Reference proteome</keyword>
<evidence type="ECO:0000313" key="1">
    <source>
        <dbReference type="EMBL" id="KFM56742.1"/>
    </source>
</evidence>
<proteinExistence type="predicted"/>
<protein>
    <submittedName>
        <fullName evidence="1">Uncharacterized protein</fullName>
    </submittedName>
</protein>